<evidence type="ECO:0008006" key="4">
    <source>
        <dbReference type="Google" id="ProtNLM"/>
    </source>
</evidence>
<organism evidence="2 3">
    <name type="scientific">Enterocloster alcoholdehydrogenati</name>
    <dbReference type="NCBI Taxonomy" id="2547410"/>
    <lineage>
        <taxon>Bacteria</taxon>
        <taxon>Bacillati</taxon>
        <taxon>Bacillota</taxon>
        <taxon>Clostridia</taxon>
        <taxon>Lachnospirales</taxon>
        <taxon>Lachnospiraceae</taxon>
        <taxon>Enterocloster</taxon>
    </lineage>
</organism>
<dbReference type="Proteomes" id="UP001600894">
    <property type="component" value="Unassembled WGS sequence"/>
</dbReference>
<protein>
    <recommendedName>
        <fullName evidence="4">Sporulation protein</fullName>
    </recommendedName>
</protein>
<dbReference type="RefSeq" id="WP_390470687.1">
    <property type="nucleotide sequence ID" value="NZ_BAABXL010000001.1"/>
</dbReference>
<evidence type="ECO:0000256" key="1">
    <source>
        <dbReference type="SAM" id="Phobius"/>
    </source>
</evidence>
<evidence type="ECO:0000313" key="3">
    <source>
        <dbReference type="Proteomes" id="UP001600894"/>
    </source>
</evidence>
<reference evidence="2 3" key="1">
    <citation type="submission" date="2024-04" db="EMBL/GenBank/DDBJ databases">
        <title>Defined microbial consortia suppress multidrug-resistant proinflammatory Enterobacteriaceae via ecological control.</title>
        <authorList>
            <person name="Furuichi M."/>
            <person name="Kawaguchi T."/>
            <person name="Pust M."/>
            <person name="Yasuma K."/>
            <person name="Plichta D."/>
            <person name="Hasegawa N."/>
            <person name="Ohya T."/>
            <person name="Bhattarai S."/>
            <person name="Sasajima S."/>
            <person name="Aoto Y."/>
            <person name="Tuganbaev T."/>
            <person name="Yaginuma M."/>
            <person name="Ueda M."/>
            <person name="Okahashi N."/>
            <person name="Amafuji K."/>
            <person name="Kiridooshi Y."/>
            <person name="Sugita K."/>
            <person name="Strazar M."/>
            <person name="Skelly A."/>
            <person name="Suda W."/>
            <person name="Hattori M."/>
            <person name="Nakamoto N."/>
            <person name="Caballero S."/>
            <person name="Norman J."/>
            <person name="Olle B."/>
            <person name="Tanoue T."/>
            <person name="Arita M."/>
            <person name="Bucci V."/>
            <person name="Atarashi K."/>
            <person name="Xavier R."/>
            <person name="Honda K."/>
        </authorList>
    </citation>
    <scope>NUCLEOTIDE SEQUENCE [LARGE SCALE GENOMIC DNA]</scope>
    <source>
        <strain evidence="3">f13</strain>
    </source>
</reference>
<dbReference type="EMBL" id="BAABXL010000001">
    <property type="protein sequence ID" value="GAA6270014.1"/>
    <property type="molecule type" value="Genomic_DNA"/>
</dbReference>
<keyword evidence="1" id="KW-1133">Transmembrane helix</keyword>
<name>A0ABQ0B158_9FIRM</name>
<dbReference type="Pfam" id="PF09548">
    <property type="entry name" value="Spore_III_AB"/>
    <property type="match status" value="1"/>
</dbReference>
<comment type="caution">
    <text evidence="2">The sequence shown here is derived from an EMBL/GenBank/DDBJ whole genome shotgun (WGS) entry which is preliminary data.</text>
</comment>
<feature type="transmembrane region" description="Helical" evidence="1">
    <location>
        <begin position="157"/>
        <end position="175"/>
    </location>
</feature>
<gene>
    <name evidence="2" type="ORF">F130042H8_30740</name>
</gene>
<dbReference type="InterPro" id="IPR014198">
    <property type="entry name" value="Spore_III_AB"/>
</dbReference>
<accession>A0ABQ0B158</accession>
<keyword evidence="1" id="KW-0472">Membrane</keyword>
<evidence type="ECO:0000313" key="2">
    <source>
        <dbReference type="EMBL" id="GAA6270014.1"/>
    </source>
</evidence>
<keyword evidence="1" id="KW-0812">Transmembrane</keyword>
<keyword evidence="3" id="KW-1185">Reference proteome</keyword>
<proteinExistence type="predicted"/>
<sequence>MVLKWAGAAIILFSGTGFGIWMAWRWRARLAALETLRQMVYCLKGEITYSRAPLEEALDRVGRRESSFLGEMFSGAAQGIAQGQGETFSRIWENEVRKAESGPHGGILDPEDVRQLSGLGNHLGYLDVDMQERTLLLYLEQLELTISRLRGELKERCRLSTALGMMGSLLLVILMY</sequence>
<feature type="transmembrane region" description="Helical" evidence="1">
    <location>
        <begin position="6"/>
        <end position="24"/>
    </location>
</feature>